<evidence type="ECO:0000256" key="1">
    <source>
        <dbReference type="ARBA" id="ARBA00004992"/>
    </source>
</evidence>
<evidence type="ECO:0000256" key="4">
    <source>
        <dbReference type="ARBA" id="ARBA00017144"/>
    </source>
</evidence>
<organism evidence="11 12">
    <name type="scientific">Eremothecium sinecaudum</name>
    <dbReference type="NCBI Taxonomy" id="45286"/>
    <lineage>
        <taxon>Eukaryota</taxon>
        <taxon>Fungi</taxon>
        <taxon>Dikarya</taxon>
        <taxon>Ascomycota</taxon>
        <taxon>Saccharomycotina</taxon>
        <taxon>Saccharomycetes</taxon>
        <taxon>Saccharomycetales</taxon>
        <taxon>Saccharomycetaceae</taxon>
        <taxon>Eremothecium</taxon>
    </lineage>
</organism>
<comment type="pathway">
    <text evidence="1">Pyrimidine metabolism; dTTP biosynthesis.</text>
</comment>
<dbReference type="InterPro" id="IPR039430">
    <property type="entry name" value="Thymidylate_kin-like_dom"/>
</dbReference>
<dbReference type="PROSITE" id="PS01331">
    <property type="entry name" value="THYMIDYLATE_KINASE"/>
    <property type="match status" value="1"/>
</dbReference>
<protein>
    <recommendedName>
        <fullName evidence="4">Thymidylate kinase</fullName>
        <ecNumber evidence="3">2.7.4.9</ecNumber>
    </recommendedName>
</protein>
<dbReference type="GeneID" id="28724881"/>
<dbReference type="Proteomes" id="UP000243052">
    <property type="component" value="Chromosome vi"/>
</dbReference>
<dbReference type="EMBL" id="CP014246">
    <property type="protein sequence ID" value="AMD21587.1"/>
    <property type="molecule type" value="Genomic_DNA"/>
</dbReference>
<keyword evidence="8" id="KW-0418">Kinase</keyword>
<dbReference type="GO" id="GO:0006227">
    <property type="term" value="P:dUDP biosynthetic process"/>
    <property type="evidence" value="ECO:0007669"/>
    <property type="project" value="TreeGrafter"/>
</dbReference>
<feature type="domain" description="Thymidylate kinase-like" evidence="10">
    <location>
        <begin position="9"/>
        <end position="191"/>
    </location>
</feature>
<evidence type="ECO:0000256" key="9">
    <source>
        <dbReference type="ARBA" id="ARBA00022840"/>
    </source>
</evidence>
<evidence type="ECO:0000313" key="11">
    <source>
        <dbReference type="EMBL" id="AMD21587.1"/>
    </source>
</evidence>
<dbReference type="NCBIfam" id="TIGR00041">
    <property type="entry name" value="DTMP_kinase"/>
    <property type="match status" value="1"/>
</dbReference>
<dbReference type="FunFam" id="3.40.50.300:FF:000679">
    <property type="entry name" value="Thymidylate kinase"/>
    <property type="match status" value="1"/>
</dbReference>
<dbReference type="InterPro" id="IPR018095">
    <property type="entry name" value="Thymidylate_kin_CS"/>
</dbReference>
<dbReference type="PANTHER" id="PTHR10344:SF1">
    <property type="entry name" value="THYMIDYLATE KINASE"/>
    <property type="match status" value="1"/>
</dbReference>
<dbReference type="Gene3D" id="3.40.50.300">
    <property type="entry name" value="P-loop containing nucleotide triphosphate hydrolases"/>
    <property type="match status" value="1"/>
</dbReference>
<evidence type="ECO:0000313" key="12">
    <source>
        <dbReference type="Proteomes" id="UP000243052"/>
    </source>
</evidence>
<dbReference type="HAMAP" id="MF_00165">
    <property type="entry name" value="Thymidylate_kinase"/>
    <property type="match status" value="1"/>
</dbReference>
<evidence type="ECO:0000259" key="10">
    <source>
        <dbReference type="Pfam" id="PF02223"/>
    </source>
</evidence>
<dbReference type="PANTHER" id="PTHR10344">
    <property type="entry name" value="THYMIDYLATE KINASE"/>
    <property type="match status" value="1"/>
</dbReference>
<name>A0A120K2I1_9SACH</name>
<dbReference type="GO" id="GO:0005524">
    <property type="term" value="F:ATP binding"/>
    <property type="evidence" value="ECO:0007669"/>
    <property type="project" value="UniProtKB-KW"/>
</dbReference>
<dbReference type="CDD" id="cd01672">
    <property type="entry name" value="TMPK"/>
    <property type="match status" value="1"/>
</dbReference>
<keyword evidence="6" id="KW-0545">Nucleotide biosynthesis</keyword>
<dbReference type="InterPro" id="IPR018094">
    <property type="entry name" value="Thymidylate_kinase"/>
</dbReference>
<evidence type="ECO:0000256" key="7">
    <source>
        <dbReference type="ARBA" id="ARBA00022741"/>
    </source>
</evidence>
<keyword evidence="5" id="KW-0808">Transferase</keyword>
<accession>A0A120K2I1</accession>
<dbReference type="InterPro" id="IPR027417">
    <property type="entry name" value="P-loop_NTPase"/>
</dbReference>
<dbReference type="SUPFAM" id="SSF52540">
    <property type="entry name" value="P-loop containing nucleoside triphosphate hydrolases"/>
    <property type="match status" value="1"/>
</dbReference>
<evidence type="ECO:0000256" key="5">
    <source>
        <dbReference type="ARBA" id="ARBA00022679"/>
    </source>
</evidence>
<dbReference type="GO" id="GO:0004550">
    <property type="term" value="F:nucleoside diphosphate kinase activity"/>
    <property type="evidence" value="ECO:0007669"/>
    <property type="project" value="TreeGrafter"/>
</dbReference>
<comment type="similarity">
    <text evidence="2">Belongs to the thymidylate kinase family.</text>
</comment>
<dbReference type="GO" id="GO:0006235">
    <property type="term" value="P:dTTP biosynthetic process"/>
    <property type="evidence" value="ECO:0007669"/>
    <property type="project" value="TreeGrafter"/>
</dbReference>
<proteinExistence type="inferred from homology"/>
<sequence length="213" mass="24405">MTRGRLILIEGLDRTGKTTQTNLLLEKLGPNAQLIKFPERTTPIGKLIDKYLTERSFELADQAVHLLFAANRWELSHQIEALLRSGKHVILDRYVYSGVAYSSAKGVRGMDLQWCIQPEKGLIKPDLTLFFTTDTAAERQGFGDERYEVEEFQKKVKVKFNDVFKMFENPDYRVNHIKILDVGNKTVEDVAAAVWSLVSDHIATNKSTDFMYF</sequence>
<dbReference type="STRING" id="45286.A0A120K2I1"/>
<dbReference type="OrthoDB" id="425602at2759"/>
<dbReference type="GO" id="GO:0005829">
    <property type="term" value="C:cytosol"/>
    <property type="evidence" value="ECO:0007669"/>
    <property type="project" value="TreeGrafter"/>
</dbReference>
<keyword evidence="9" id="KW-0067">ATP-binding</keyword>
<keyword evidence="12" id="KW-1185">Reference proteome</keyword>
<evidence type="ECO:0000256" key="8">
    <source>
        <dbReference type="ARBA" id="ARBA00022777"/>
    </source>
</evidence>
<dbReference type="AlphaFoldDB" id="A0A120K2I1"/>
<dbReference type="RefSeq" id="XP_017988583.1">
    <property type="nucleotide sequence ID" value="XM_018133291.1"/>
</dbReference>
<evidence type="ECO:0000256" key="6">
    <source>
        <dbReference type="ARBA" id="ARBA00022727"/>
    </source>
</evidence>
<gene>
    <name evidence="11" type="ORF">AW171_hschr63546</name>
</gene>
<evidence type="ECO:0000256" key="2">
    <source>
        <dbReference type="ARBA" id="ARBA00009776"/>
    </source>
</evidence>
<reference evidence="11 12" key="1">
    <citation type="submission" date="2016-01" db="EMBL/GenBank/DDBJ databases">
        <title>Genome sequence of the yeast Holleya sinecauda.</title>
        <authorList>
            <person name="Dietrich F.S."/>
        </authorList>
    </citation>
    <scope>NUCLEOTIDE SEQUENCE [LARGE SCALE GENOMIC DNA]</scope>
    <source>
        <strain evidence="11 12">ATCC 58844</strain>
    </source>
</reference>
<dbReference type="Pfam" id="PF02223">
    <property type="entry name" value="Thymidylate_kin"/>
    <property type="match status" value="1"/>
</dbReference>
<dbReference type="GO" id="GO:0004798">
    <property type="term" value="F:dTMP kinase activity"/>
    <property type="evidence" value="ECO:0007669"/>
    <property type="project" value="UniProtKB-EC"/>
</dbReference>
<dbReference type="EC" id="2.7.4.9" evidence="3"/>
<evidence type="ECO:0000256" key="3">
    <source>
        <dbReference type="ARBA" id="ARBA00012980"/>
    </source>
</evidence>
<dbReference type="GO" id="GO:0005634">
    <property type="term" value="C:nucleus"/>
    <property type="evidence" value="ECO:0007669"/>
    <property type="project" value="TreeGrafter"/>
</dbReference>
<keyword evidence="7" id="KW-0547">Nucleotide-binding</keyword>
<dbReference type="GO" id="GO:0006233">
    <property type="term" value="P:dTDP biosynthetic process"/>
    <property type="evidence" value="ECO:0007669"/>
    <property type="project" value="InterPro"/>
</dbReference>